<proteinExistence type="predicted"/>
<sequence length="109" mass="11451">NPMTDRVAPSNSVQRSGDRDDRSAKATTQQQQPSTESIGRTSRRGSVDRKGQLSLSGDPPANSQQSAEAIVETGRRASVGKSGTGDGSAKEVADDGDAAEQNPQRQKQV</sequence>
<protein>
    <submittedName>
        <fullName evidence="2">Uncharacterized protein</fullName>
    </submittedName>
</protein>
<feature type="region of interest" description="Disordered" evidence="1">
    <location>
        <begin position="1"/>
        <end position="109"/>
    </location>
</feature>
<dbReference type="EMBL" id="HACM01002828">
    <property type="protein sequence ID" value="CRZ03270.1"/>
    <property type="molecule type" value="Transcribed_RNA"/>
</dbReference>
<evidence type="ECO:0000256" key="1">
    <source>
        <dbReference type="SAM" id="MobiDB-lite"/>
    </source>
</evidence>
<dbReference type="AlphaFoldDB" id="A0A0H5QMA2"/>
<accession>A0A0H5QMA2</accession>
<feature type="compositionally biased region" description="Polar residues" evidence="1">
    <location>
        <begin position="25"/>
        <end position="40"/>
    </location>
</feature>
<name>A0A0H5QMA2_9EUKA</name>
<feature type="non-terminal residue" evidence="2">
    <location>
        <position position="109"/>
    </location>
</feature>
<organism evidence="2">
    <name type="scientific">Spongospora subterranea</name>
    <dbReference type="NCBI Taxonomy" id="70186"/>
    <lineage>
        <taxon>Eukaryota</taxon>
        <taxon>Sar</taxon>
        <taxon>Rhizaria</taxon>
        <taxon>Endomyxa</taxon>
        <taxon>Phytomyxea</taxon>
        <taxon>Plasmodiophorida</taxon>
        <taxon>Plasmodiophoridae</taxon>
        <taxon>Spongospora</taxon>
    </lineage>
</organism>
<reference evidence="2" key="1">
    <citation type="submission" date="2015-04" db="EMBL/GenBank/DDBJ databases">
        <title>The genome sequence of the plant pathogenic Rhizarian Plasmodiophora brassicae reveals insights in its biotrophic life cycle and the origin of chitin synthesis.</title>
        <authorList>
            <person name="Schwelm A."/>
            <person name="Fogelqvist J."/>
            <person name="Knaust A."/>
            <person name="Julke S."/>
            <person name="Lilja T."/>
            <person name="Dhandapani V."/>
            <person name="Bonilla-Rosso G."/>
            <person name="Karlsson M."/>
            <person name="Shevchenko A."/>
            <person name="Choi S.R."/>
            <person name="Kim H.G."/>
            <person name="Park J.Y."/>
            <person name="Lim Y.P."/>
            <person name="Ludwig-Muller J."/>
            <person name="Dixelius C."/>
        </authorList>
    </citation>
    <scope>NUCLEOTIDE SEQUENCE</scope>
    <source>
        <tissue evidence="2">Potato root galls</tissue>
    </source>
</reference>
<feature type="compositionally biased region" description="Polar residues" evidence="1">
    <location>
        <begin position="1"/>
        <end position="15"/>
    </location>
</feature>
<evidence type="ECO:0000313" key="2">
    <source>
        <dbReference type="EMBL" id="CRZ03270.1"/>
    </source>
</evidence>
<feature type="non-terminal residue" evidence="2">
    <location>
        <position position="1"/>
    </location>
</feature>